<accession>A0A1Z5KGH8</accession>
<dbReference type="SUPFAM" id="SSF50978">
    <property type="entry name" value="WD40 repeat-like"/>
    <property type="match status" value="1"/>
</dbReference>
<dbReference type="Gene3D" id="4.10.280.110">
    <property type="entry name" value="Pre-mRNA processing factor 4 domain"/>
    <property type="match status" value="1"/>
</dbReference>
<dbReference type="SMART" id="SM00320">
    <property type="entry name" value="WD40"/>
    <property type="match status" value="7"/>
</dbReference>
<evidence type="ECO:0000256" key="3">
    <source>
        <dbReference type="PROSITE-ProRule" id="PRU00221"/>
    </source>
</evidence>
<protein>
    <submittedName>
        <fullName evidence="5">U4/U6 small nuclear ribonucleoprotein PRP4</fullName>
    </submittedName>
</protein>
<dbReference type="InParanoid" id="A0A1Z5KGH8"/>
<dbReference type="PANTHER" id="PTHR19846:SF0">
    <property type="entry name" value="PRE-MRNA PROCESSING FACTOR 4"/>
    <property type="match status" value="1"/>
</dbReference>
<comment type="caution">
    <text evidence="5">The sequence shown here is derived from an EMBL/GenBank/DDBJ whole genome shotgun (WGS) entry which is preliminary data.</text>
</comment>
<dbReference type="GO" id="GO:0000398">
    <property type="term" value="P:mRNA splicing, via spliceosome"/>
    <property type="evidence" value="ECO:0007669"/>
    <property type="project" value="TreeGrafter"/>
</dbReference>
<evidence type="ECO:0000259" key="4">
    <source>
        <dbReference type="Pfam" id="PF08799"/>
    </source>
</evidence>
<dbReference type="AlphaFoldDB" id="A0A1Z5KGH8"/>
<dbReference type="FunFam" id="2.130.10.10:FF:000411">
    <property type="entry name" value="U4/U6 small nuclear ribonucleoprotein Prp4"/>
    <property type="match status" value="1"/>
</dbReference>
<dbReference type="EMBL" id="BDSP01000223">
    <property type="protein sequence ID" value="GAX25393.1"/>
    <property type="molecule type" value="Genomic_DNA"/>
</dbReference>
<dbReference type="InterPro" id="IPR020472">
    <property type="entry name" value="WD40_PAC1"/>
</dbReference>
<evidence type="ECO:0000256" key="1">
    <source>
        <dbReference type="ARBA" id="ARBA00022574"/>
    </source>
</evidence>
<dbReference type="Proteomes" id="UP000198406">
    <property type="component" value="Unassembled WGS sequence"/>
</dbReference>
<feature type="repeat" description="WD" evidence="3">
    <location>
        <begin position="482"/>
        <end position="513"/>
    </location>
</feature>
<keyword evidence="2" id="KW-0677">Repeat</keyword>
<dbReference type="Pfam" id="PF00400">
    <property type="entry name" value="WD40"/>
    <property type="match status" value="5"/>
</dbReference>
<dbReference type="CDD" id="cd00200">
    <property type="entry name" value="WD40"/>
    <property type="match status" value="1"/>
</dbReference>
<dbReference type="GO" id="GO:0017070">
    <property type="term" value="F:U6 snRNA binding"/>
    <property type="evidence" value="ECO:0007669"/>
    <property type="project" value="TreeGrafter"/>
</dbReference>
<feature type="repeat" description="WD" evidence="3">
    <location>
        <begin position="440"/>
        <end position="481"/>
    </location>
</feature>
<dbReference type="Gene3D" id="2.130.10.10">
    <property type="entry name" value="YVTN repeat-like/Quinoprotein amine dehydrogenase"/>
    <property type="match status" value="3"/>
</dbReference>
<gene>
    <name evidence="5" type="ORF">FisN_5Lh491</name>
</gene>
<organism evidence="5 6">
    <name type="scientific">Fistulifera solaris</name>
    <name type="common">Oleaginous diatom</name>
    <dbReference type="NCBI Taxonomy" id="1519565"/>
    <lineage>
        <taxon>Eukaryota</taxon>
        <taxon>Sar</taxon>
        <taxon>Stramenopiles</taxon>
        <taxon>Ochrophyta</taxon>
        <taxon>Bacillariophyta</taxon>
        <taxon>Bacillariophyceae</taxon>
        <taxon>Bacillariophycidae</taxon>
        <taxon>Naviculales</taxon>
        <taxon>Naviculaceae</taxon>
        <taxon>Fistulifera</taxon>
    </lineage>
</organism>
<dbReference type="InterPro" id="IPR019775">
    <property type="entry name" value="WD40_repeat_CS"/>
</dbReference>
<dbReference type="InterPro" id="IPR036285">
    <property type="entry name" value="PRP4-like_sf"/>
</dbReference>
<feature type="domain" description="Pre-mRNA processing factor 4 (PRP4)-like" evidence="4">
    <location>
        <begin position="59"/>
        <end position="85"/>
    </location>
</feature>
<evidence type="ECO:0000256" key="2">
    <source>
        <dbReference type="ARBA" id="ARBA00022737"/>
    </source>
</evidence>
<dbReference type="Pfam" id="PF08799">
    <property type="entry name" value="PRP4"/>
    <property type="match status" value="1"/>
</dbReference>
<dbReference type="PROSITE" id="PS50082">
    <property type="entry name" value="WD_REPEATS_2"/>
    <property type="match status" value="5"/>
</dbReference>
<dbReference type="SUPFAM" id="SSF158230">
    <property type="entry name" value="PRP4-like"/>
    <property type="match status" value="1"/>
</dbReference>
<keyword evidence="1 3" id="KW-0853">WD repeat</keyword>
<name>A0A1Z5KGH8_FISSO</name>
<dbReference type="PANTHER" id="PTHR19846">
    <property type="entry name" value="WD40 REPEAT PROTEIN"/>
    <property type="match status" value="1"/>
</dbReference>
<reference evidence="5 6" key="1">
    <citation type="journal article" date="2015" name="Plant Cell">
        <title>Oil accumulation by the oleaginous diatom Fistulifera solaris as revealed by the genome and transcriptome.</title>
        <authorList>
            <person name="Tanaka T."/>
            <person name="Maeda Y."/>
            <person name="Veluchamy A."/>
            <person name="Tanaka M."/>
            <person name="Abida H."/>
            <person name="Marechal E."/>
            <person name="Bowler C."/>
            <person name="Muto M."/>
            <person name="Sunaga Y."/>
            <person name="Tanaka M."/>
            <person name="Yoshino T."/>
            <person name="Taniguchi T."/>
            <person name="Fukuda Y."/>
            <person name="Nemoto M."/>
            <person name="Matsumoto M."/>
            <person name="Wong P.S."/>
            <person name="Aburatani S."/>
            <person name="Fujibuchi W."/>
        </authorList>
    </citation>
    <scope>NUCLEOTIDE SEQUENCE [LARGE SCALE GENOMIC DNA]</scope>
    <source>
        <strain evidence="5 6">JPCC DA0580</strain>
    </source>
</reference>
<dbReference type="PROSITE" id="PS00678">
    <property type="entry name" value="WD_REPEATS_1"/>
    <property type="match status" value="2"/>
</dbReference>
<sequence length="513" mass="57372">MSQVVKGSMGQQHAAGQVEVMELTASSQQQRQKHEAVLLELAAKKVAATVDVPTLPDQVRATLRQLGLPVRLFGENLANVRDRLRMELARRQVGAEEILKQEEQLKRDQLEGEEEVTKYTRATPELIEARQAMTAFSVVRAAKRLNAERELRSLALIQRKRNKFVSDEEQKQHAEDESVLSQLDAKCIKLCKQLRQAGLSGSQYGDSRALSSICTQLVAGVPLVVTASWSAAIHLWDGRSSAMEPLGQKTLCHEDRIMGLSMMPLDHDEALIATASIDMTGKLWRITKSDVVMNEDNEESGERSVFSITEASHLTGHAARLCRTAFHPMKRHVATTSFDHTWRLWDVETGKNILLQDGHWKECYGVGFHPDGSLCSTSDFAGIVHVWDLRTGKSIKHFMGHAKRVLNTEFHPNGFQLATSGDDGTIKIWDLRKRKMITNIPAHSDLITNTRFNSTGEYMVSSSFDGTVCLWGARDWKMLTRLHGHDGKVSGADILEDHSIISCGFDKTLKLWS</sequence>
<dbReference type="PRINTS" id="PR00320">
    <property type="entry name" value="GPROTEINBRPT"/>
</dbReference>
<feature type="repeat" description="WD" evidence="3">
    <location>
        <begin position="398"/>
        <end position="439"/>
    </location>
</feature>
<dbReference type="InterPro" id="IPR015943">
    <property type="entry name" value="WD40/YVTN_repeat-like_dom_sf"/>
</dbReference>
<dbReference type="GO" id="GO:0046540">
    <property type="term" value="C:U4/U6 x U5 tri-snRNP complex"/>
    <property type="evidence" value="ECO:0007669"/>
    <property type="project" value="TreeGrafter"/>
</dbReference>
<dbReference type="PROSITE" id="PS50294">
    <property type="entry name" value="WD_REPEATS_REGION"/>
    <property type="match status" value="4"/>
</dbReference>
<dbReference type="GO" id="GO:0030621">
    <property type="term" value="F:U4 snRNA binding"/>
    <property type="evidence" value="ECO:0007669"/>
    <property type="project" value="TreeGrafter"/>
</dbReference>
<dbReference type="InterPro" id="IPR014906">
    <property type="entry name" value="PRP4-like"/>
</dbReference>
<keyword evidence="6" id="KW-1185">Reference proteome</keyword>
<dbReference type="OrthoDB" id="540662at2759"/>
<dbReference type="InterPro" id="IPR036322">
    <property type="entry name" value="WD40_repeat_dom_sf"/>
</dbReference>
<evidence type="ECO:0000313" key="6">
    <source>
        <dbReference type="Proteomes" id="UP000198406"/>
    </source>
</evidence>
<feature type="repeat" description="WD" evidence="3">
    <location>
        <begin position="356"/>
        <end position="397"/>
    </location>
</feature>
<keyword evidence="5" id="KW-0687">Ribonucleoprotein</keyword>
<proteinExistence type="predicted"/>
<evidence type="ECO:0000313" key="5">
    <source>
        <dbReference type="EMBL" id="GAX25393.1"/>
    </source>
</evidence>
<feature type="repeat" description="WD" evidence="3">
    <location>
        <begin position="314"/>
        <end position="355"/>
    </location>
</feature>
<dbReference type="InterPro" id="IPR001680">
    <property type="entry name" value="WD40_rpt"/>
</dbReference>